<sequence>MPLYTCKCCQFSTMIKTHYTNHLKTKKHQNCSSNVAFCSPNVAFCSSNDDFPEKKTKPKKVYECKYCKKILQHHTSLSRHIKYSCKQNKDEDLKELARLFNEKEKKMNATDNALIQLIKDKDKQMEKMQKQIDKLANKLQIQNINNGTVNNHNTINIQLLNHSDTDYSHLTHNDYMACIQNCNKCVKTLIEKVHFNPNKPENMNIFLSNIKGKYVMIYKDNEWQIQNKKDQVNHLYDHNEMVLETWYDEYKDKHPDIIHSFQRYLNNRDENHVLNNVKEEILIMLYNNRNMIPDTIKVEYKNEIHEAN</sequence>
<accession>A0A6C0KKM8</accession>
<name>A0A6C0KKM8_9ZZZZ</name>
<evidence type="ECO:0000313" key="2">
    <source>
        <dbReference type="EMBL" id="QHU17716.1"/>
    </source>
</evidence>
<evidence type="ECO:0000256" key="1">
    <source>
        <dbReference type="SAM" id="Coils"/>
    </source>
</evidence>
<keyword evidence="1" id="KW-0175">Coiled coil</keyword>
<protein>
    <recommendedName>
        <fullName evidence="3">C2H2-type domain-containing protein</fullName>
    </recommendedName>
</protein>
<dbReference type="EMBL" id="MN740917">
    <property type="protein sequence ID" value="QHU17716.1"/>
    <property type="molecule type" value="Genomic_DNA"/>
</dbReference>
<dbReference type="AlphaFoldDB" id="A0A6C0KKM8"/>
<organism evidence="2">
    <name type="scientific">viral metagenome</name>
    <dbReference type="NCBI Taxonomy" id="1070528"/>
    <lineage>
        <taxon>unclassified sequences</taxon>
        <taxon>metagenomes</taxon>
        <taxon>organismal metagenomes</taxon>
    </lineage>
</organism>
<proteinExistence type="predicted"/>
<feature type="coiled-coil region" evidence="1">
    <location>
        <begin position="86"/>
        <end position="145"/>
    </location>
</feature>
<reference evidence="2" key="1">
    <citation type="journal article" date="2020" name="Nature">
        <title>Giant virus diversity and host interactions through global metagenomics.</title>
        <authorList>
            <person name="Schulz F."/>
            <person name="Roux S."/>
            <person name="Paez-Espino D."/>
            <person name="Jungbluth S."/>
            <person name="Walsh D.A."/>
            <person name="Denef V.J."/>
            <person name="McMahon K.D."/>
            <person name="Konstantinidis K.T."/>
            <person name="Eloe-Fadrosh E.A."/>
            <person name="Kyrpides N.C."/>
            <person name="Woyke T."/>
        </authorList>
    </citation>
    <scope>NUCLEOTIDE SEQUENCE</scope>
    <source>
        <strain evidence="2">GVMAG-S-3300012919-55</strain>
    </source>
</reference>
<evidence type="ECO:0008006" key="3">
    <source>
        <dbReference type="Google" id="ProtNLM"/>
    </source>
</evidence>